<protein>
    <submittedName>
        <fullName evidence="9">Protein arginine N-methyltransferase</fullName>
    </submittedName>
</protein>
<evidence type="ECO:0000256" key="4">
    <source>
        <dbReference type="ARBA" id="ARBA00022691"/>
    </source>
</evidence>
<gene>
    <name evidence="9" type="ORF">KFL_003970080</name>
</gene>
<dbReference type="GO" id="GO:0042054">
    <property type="term" value="F:histone methyltransferase activity"/>
    <property type="evidence" value="ECO:0000318"/>
    <property type="project" value="GO_Central"/>
</dbReference>
<evidence type="ECO:0000256" key="3">
    <source>
        <dbReference type="ARBA" id="ARBA00022679"/>
    </source>
</evidence>
<dbReference type="GO" id="GO:0006338">
    <property type="term" value="P:chromatin remodeling"/>
    <property type="evidence" value="ECO:0000318"/>
    <property type="project" value="GO_Central"/>
</dbReference>
<dbReference type="FunFam" id="3.40.50.150:FF:000116">
    <property type="entry name" value="probable protein arginine N-methyltransferase 1"/>
    <property type="match status" value="1"/>
</dbReference>
<accession>A0A1Y1IG62</accession>
<dbReference type="InterPro" id="IPR025799">
    <property type="entry name" value="Arg_MeTrfase"/>
</dbReference>
<dbReference type="STRING" id="105231.A0A1Y1IG62"/>
<dbReference type="SUPFAM" id="SSF53335">
    <property type="entry name" value="S-adenosyl-L-methionine-dependent methyltransferases"/>
    <property type="match status" value="1"/>
</dbReference>
<evidence type="ECO:0000256" key="5">
    <source>
        <dbReference type="ARBA" id="ARBA00023242"/>
    </source>
</evidence>
<feature type="region of interest" description="Disordered" evidence="7">
    <location>
        <begin position="1"/>
        <end position="61"/>
    </location>
</feature>
<dbReference type="OrthoDB" id="7848332at2759"/>
<evidence type="ECO:0000313" key="10">
    <source>
        <dbReference type="Proteomes" id="UP000054558"/>
    </source>
</evidence>
<sequence length="389" mass="43407">MGKRKGKAAQLADDATGTSELNKHIREMDVEDGPVSGHASVGASEASAPTPPSANGHAPGEKVEKTSADYYFDSYSHFGIHEEMLKDTVRTKTYQNAIYQNEFLFKDKIVLDVGCGTGILSLFCAKAGAKHVYGVECSDIADSAKQIIKANGYEDVITVLKGKVEELTLPVDHVDIIVSEWMGYFLLYESMLDTVLFARDKWLVPDGIILPDKASLFLTAIEDGDYKDEKINFWDNVYGFDFSSIKTAAMLEPLVDVVDPDQVVTNSCLLKKMDIMTIAKEECDFTVPFKLVATRDDYIHALVAYFDVSFTKCHKPISFSTGPKARATHWKQSVMYLEDRITICEGECLKGTLSVARNKLNPRDLDIVLEYSFEGKKGQAKRVQHYKMR</sequence>
<evidence type="ECO:0000256" key="2">
    <source>
        <dbReference type="ARBA" id="ARBA00022603"/>
    </source>
</evidence>
<dbReference type="PANTHER" id="PTHR11006">
    <property type="entry name" value="PROTEIN ARGININE N-METHYLTRANSFERASE"/>
    <property type="match status" value="1"/>
</dbReference>
<dbReference type="Gene3D" id="2.70.160.11">
    <property type="entry name" value="Hnrnp arginine n-methyltransferase1"/>
    <property type="match status" value="1"/>
</dbReference>
<dbReference type="OMA" id="CTHTKVK"/>
<feature type="domain" description="Protein arginine N-methyltransferase" evidence="8">
    <location>
        <begin position="212"/>
        <end position="375"/>
    </location>
</feature>
<dbReference type="PANTHER" id="PTHR11006:SF53">
    <property type="entry name" value="PROTEIN ARGININE N-METHYLTRANSFERASE 3"/>
    <property type="match status" value="1"/>
</dbReference>
<comment type="subcellular location">
    <subcellularLocation>
        <location evidence="1">Nucleus</location>
    </subcellularLocation>
</comment>
<dbReference type="Pfam" id="PF06325">
    <property type="entry name" value="PrmA"/>
    <property type="match status" value="1"/>
</dbReference>
<dbReference type="CDD" id="cd02440">
    <property type="entry name" value="AdoMet_MTases"/>
    <property type="match status" value="1"/>
</dbReference>
<dbReference type="GO" id="GO:0032259">
    <property type="term" value="P:methylation"/>
    <property type="evidence" value="ECO:0007669"/>
    <property type="project" value="UniProtKB-KW"/>
</dbReference>
<evidence type="ECO:0000259" key="8">
    <source>
        <dbReference type="Pfam" id="PF22528"/>
    </source>
</evidence>
<evidence type="ECO:0000313" key="9">
    <source>
        <dbReference type="EMBL" id="GAQ88061.1"/>
    </source>
</evidence>
<evidence type="ECO:0000256" key="7">
    <source>
        <dbReference type="SAM" id="MobiDB-lite"/>
    </source>
</evidence>
<dbReference type="AlphaFoldDB" id="A0A1Y1IG62"/>
<dbReference type="InterPro" id="IPR029063">
    <property type="entry name" value="SAM-dependent_MTases_sf"/>
</dbReference>
<keyword evidence="5" id="KW-0539">Nucleus</keyword>
<dbReference type="GO" id="GO:0005634">
    <property type="term" value="C:nucleus"/>
    <property type="evidence" value="ECO:0000318"/>
    <property type="project" value="GO_Central"/>
</dbReference>
<organism evidence="9 10">
    <name type="scientific">Klebsormidium nitens</name>
    <name type="common">Green alga</name>
    <name type="synonym">Ulothrix nitens</name>
    <dbReference type="NCBI Taxonomy" id="105231"/>
    <lineage>
        <taxon>Eukaryota</taxon>
        <taxon>Viridiplantae</taxon>
        <taxon>Streptophyta</taxon>
        <taxon>Klebsormidiophyceae</taxon>
        <taxon>Klebsormidiales</taxon>
        <taxon>Klebsormidiaceae</taxon>
        <taxon>Klebsormidium</taxon>
    </lineage>
</organism>
<dbReference type="InterPro" id="IPR055135">
    <property type="entry name" value="PRMT_dom"/>
</dbReference>
<proteinExistence type="predicted"/>
<name>A0A1Y1IG62_KLENI</name>
<dbReference type="Gene3D" id="3.40.50.150">
    <property type="entry name" value="Vaccinia Virus protein VP39"/>
    <property type="match status" value="1"/>
</dbReference>
<dbReference type="FunFam" id="2.70.160.11:FF:000001">
    <property type="entry name" value="Blast:Protein arginine N-methyltransferase 1"/>
    <property type="match status" value="1"/>
</dbReference>
<dbReference type="PROSITE" id="PS51678">
    <property type="entry name" value="SAM_MT_PRMT"/>
    <property type="match status" value="1"/>
</dbReference>
<dbReference type="Proteomes" id="UP000054558">
    <property type="component" value="Unassembled WGS sequence"/>
</dbReference>
<keyword evidence="4 6" id="KW-0949">S-adenosyl-L-methionine</keyword>
<dbReference type="EMBL" id="DF237346">
    <property type="protein sequence ID" value="GAQ88061.1"/>
    <property type="molecule type" value="Genomic_DNA"/>
</dbReference>
<keyword evidence="3 6" id="KW-0808">Transferase</keyword>
<keyword evidence="10" id="KW-1185">Reference proteome</keyword>
<dbReference type="Pfam" id="PF22528">
    <property type="entry name" value="PRMT_C"/>
    <property type="match status" value="1"/>
</dbReference>
<evidence type="ECO:0000256" key="6">
    <source>
        <dbReference type="PROSITE-ProRule" id="PRU01015"/>
    </source>
</evidence>
<dbReference type="GO" id="GO:0016274">
    <property type="term" value="F:protein-arginine N-methyltransferase activity"/>
    <property type="evidence" value="ECO:0000318"/>
    <property type="project" value="GO_Central"/>
</dbReference>
<keyword evidence="2 6" id="KW-0489">Methyltransferase</keyword>
<dbReference type="GO" id="GO:0006355">
    <property type="term" value="P:regulation of DNA-templated transcription"/>
    <property type="evidence" value="ECO:0000318"/>
    <property type="project" value="GO_Central"/>
</dbReference>
<evidence type="ECO:0000256" key="1">
    <source>
        <dbReference type="ARBA" id="ARBA00004123"/>
    </source>
</evidence>
<reference evidence="9 10" key="1">
    <citation type="journal article" date="2014" name="Nat. Commun.">
        <title>Klebsormidium flaccidum genome reveals primary factors for plant terrestrial adaptation.</title>
        <authorList>
            <person name="Hori K."/>
            <person name="Maruyama F."/>
            <person name="Fujisawa T."/>
            <person name="Togashi T."/>
            <person name="Yamamoto N."/>
            <person name="Seo M."/>
            <person name="Sato S."/>
            <person name="Yamada T."/>
            <person name="Mori H."/>
            <person name="Tajima N."/>
            <person name="Moriyama T."/>
            <person name="Ikeuchi M."/>
            <person name="Watanabe M."/>
            <person name="Wada H."/>
            <person name="Kobayashi K."/>
            <person name="Saito M."/>
            <person name="Masuda T."/>
            <person name="Sasaki-Sekimoto Y."/>
            <person name="Mashiguchi K."/>
            <person name="Awai K."/>
            <person name="Shimojima M."/>
            <person name="Masuda S."/>
            <person name="Iwai M."/>
            <person name="Nobusawa T."/>
            <person name="Narise T."/>
            <person name="Kondo S."/>
            <person name="Saito H."/>
            <person name="Sato R."/>
            <person name="Murakawa M."/>
            <person name="Ihara Y."/>
            <person name="Oshima-Yamada Y."/>
            <person name="Ohtaka K."/>
            <person name="Satoh M."/>
            <person name="Sonobe K."/>
            <person name="Ishii M."/>
            <person name="Ohtani R."/>
            <person name="Kanamori-Sato M."/>
            <person name="Honoki R."/>
            <person name="Miyazaki D."/>
            <person name="Mochizuki H."/>
            <person name="Umetsu J."/>
            <person name="Higashi K."/>
            <person name="Shibata D."/>
            <person name="Kamiya Y."/>
            <person name="Sato N."/>
            <person name="Nakamura Y."/>
            <person name="Tabata S."/>
            <person name="Ida S."/>
            <person name="Kurokawa K."/>
            <person name="Ohta H."/>
        </authorList>
    </citation>
    <scope>NUCLEOTIDE SEQUENCE [LARGE SCALE GENOMIC DNA]</scope>
    <source>
        <strain evidence="9 10">NIES-2285</strain>
    </source>
</reference>